<dbReference type="STRING" id="39482.ERS852491_00683"/>
<keyword evidence="4" id="KW-0732">Signal</keyword>
<dbReference type="PANTHER" id="PTHR30036">
    <property type="entry name" value="D-XYLOSE-BINDING PERIPLASMIC PROTEIN"/>
    <property type="match status" value="1"/>
</dbReference>
<organism evidence="6 7">
    <name type="scientific">Faecalicatena contorta</name>
    <dbReference type="NCBI Taxonomy" id="39482"/>
    <lineage>
        <taxon>Bacteria</taxon>
        <taxon>Bacillati</taxon>
        <taxon>Bacillota</taxon>
        <taxon>Clostridia</taxon>
        <taxon>Lachnospirales</taxon>
        <taxon>Lachnospiraceae</taxon>
        <taxon>Faecalicatena</taxon>
    </lineage>
</organism>
<dbReference type="Pfam" id="PF13407">
    <property type="entry name" value="Peripla_BP_4"/>
    <property type="match status" value="1"/>
</dbReference>
<name>A0A174ACH9_9FIRM</name>
<feature type="region of interest" description="Disordered" evidence="3">
    <location>
        <begin position="23"/>
        <end position="49"/>
    </location>
</feature>
<sequence length="363" mass="38788">MKKGIAALLCATMVLGLTACGSDTKETSGEKKTEETAASESVSSLASDEAVKKASDEGWEIAVVPKDSTNPWFVRMNTGVEEFADQTGVNCYQIDTGEIDATHQAQMVEDLIAQGVDAICVVPVDVQSMDVVLKKAQDAGIVVIAHEGAELKNVDYDIEAFSNAGYGAFIMQNLAEAMGEEGVYTTMVASLTNGSHNEWADAAVEYQKEHYPKMTLLEENPRVESNDNGDTAYNAAKELIKTYPDLKGILGTSSYDAPGVARAIQELGLQDKFFTTGTGMPADNAELLKSGIIKSLTLWDPAMSGEAMVSLACKVLAGESITTPLNLNVDGYTEMSEREGSKTVLEGQGWITIDADNVDSFGF</sequence>
<feature type="compositionally biased region" description="Basic and acidic residues" evidence="3">
    <location>
        <begin position="23"/>
        <end position="35"/>
    </location>
</feature>
<evidence type="ECO:0000256" key="3">
    <source>
        <dbReference type="SAM" id="MobiDB-lite"/>
    </source>
</evidence>
<dbReference type="SUPFAM" id="SSF53822">
    <property type="entry name" value="Periplasmic binding protein-like I"/>
    <property type="match status" value="1"/>
</dbReference>
<dbReference type="PROSITE" id="PS51257">
    <property type="entry name" value="PROKAR_LIPOPROTEIN"/>
    <property type="match status" value="1"/>
</dbReference>
<comment type="subcellular location">
    <subcellularLocation>
        <location evidence="1">Cell envelope</location>
    </subcellularLocation>
</comment>
<feature type="signal peptide" evidence="4">
    <location>
        <begin position="1"/>
        <end position="19"/>
    </location>
</feature>
<dbReference type="EMBL" id="CYZU01000004">
    <property type="protein sequence ID" value="CUN86127.1"/>
    <property type="molecule type" value="Genomic_DNA"/>
</dbReference>
<dbReference type="Gene3D" id="3.40.50.2300">
    <property type="match status" value="2"/>
</dbReference>
<feature type="compositionally biased region" description="Low complexity" evidence="3">
    <location>
        <begin position="36"/>
        <end position="48"/>
    </location>
</feature>
<reference evidence="6 7" key="1">
    <citation type="submission" date="2015-09" db="EMBL/GenBank/DDBJ databases">
        <authorList>
            <consortium name="Pathogen Informatics"/>
        </authorList>
    </citation>
    <scope>NUCLEOTIDE SEQUENCE [LARGE SCALE GENOMIC DNA]</scope>
    <source>
        <strain evidence="6 7">2789STDY5834876</strain>
    </source>
</reference>
<accession>A0A174ACH9</accession>
<dbReference type="CDD" id="cd20001">
    <property type="entry name" value="PBP1_LsrB_Quorum_Sensing-like"/>
    <property type="match status" value="1"/>
</dbReference>
<evidence type="ECO:0000313" key="7">
    <source>
        <dbReference type="Proteomes" id="UP000095544"/>
    </source>
</evidence>
<dbReference type="PANTHER" id="PTHR30036:SF7">
    <property type="entry name" value="ABC TRANSPORTER PERIPLASMIC-BINDING PROTEIN YPHF"/>
    <property type="match status" value="1"/>
</dbReference>
<dbReference type="RefSeq" id="WP_055151083.1">
    <property type="nucleotide sequence ID" value="NZ_CYZU01000004.1"/>
</dbReference>
<comment type="similarity">
    <text evidence="2">Belongs to the bacterial solute-binding protein 2 family.</text>
</comment>
<dbReference type="OrthoDB" id="9795981at2"/>
<dbReference type="InterPro" id="IPR050555">
    <property type="entry name" value="Bact_Solute-Bind_Prot2"/>
</dbReference>
<proteinExistence type="inferred from homology"/>
<dbReference type="GO" id="GO:0030288">
    <property type="term" value="C:outer membrane-bounded periplasmic space"/>
    <property type="evidence" value="ECO:0007669"/>
    <property type="project" value="TreeGrafter"/>
</dbReference>
<evidence type="ECO:0000313" key="6">
    <source>
        <dbReference type="EMBL" id="CUN86127.1"/>
    </source>
</evidence>
<dbReference type="InterPro" id="IPR028082">
    <property type="entry name" value="Peripla_BP_I"/>
</dbReference>
<dbReference type="InterPro" id="IPR025997">
    <property type="entry name" value="SBP_2_dom"/>
</dbReference>
<evidence type="ECO:0000259" key="5">
    <source>
        <dbReference type="Pfam" id="PF13407"/>
    </source>
</evidence>
<protein>
    <submittedName>
        <fullName evidence="6">Autoinducer 2-binding protein lsrB</fullName>
    </submittedName>
</protein>
<dbReference type="GO" id="GO:0030246">
    <property type="term" value="F:carbohydrate binding"/>
    <property type="evidence" value="ECO:0007669"/>
    <property type="project" value="TreeGrafter"/>
</dbReference>
<feature type="domain" description="Periplasmic binding protein" evidence="5">
    <location>
        <begin position="61"/>
        <end position="319"/>
    </location>
</feature>
<evidence type="ECO:0000256" key="2">
    <source>
        <dbReference type="ARBA" id="ARBA00007639"/>
    </source>
</evidence>
<feature type="chain" id="PRO_5038683058" evidence="4">
    <location>
        <begin position="20"/>
        <end position="363"/>
    </location>
</feature>
<evidence type="ECO:0000256" key="1">
    <source>
        <dbReference type="ARBA" id="ARBA00004196"/>
    </source>
</evidence>
<gene>
    <name evidence="6" type="primary">lsrB_2</name>
    <name evidence="6" type="ORF">ERS852491_00683</name>
</gene>
<dbReference type="Proteomes" id="UP000095544">
    <property type="component" value="Unassembled WGS sequence"/>
</dbReference>
<dbReference type="AlphaFoldDB" id="A0A174ACH9"/>
<evidence type="ECO:0000256" key="4">
    <source>
        <dbReference type="SAM" id="SignalP"/>
    </source>
</evidence>